<name>A0A9X1IQZ7_9SPHN</name>
<reference evidence="2" key="1">
    <citation type="submission" date="2021-05" db="EMBL/GenBank/DDBJ databases">
        <title>Genome of Sphingobium sp. strain.</title>
        <authorList>
            <person name="Fan R."/>
        </authorList>
    </citation>
    <scope>NUCLEOTIDE SEQUENCE</scope>
    <source>
        <strain evidence="2">H33</strain>
    </source>
</reference>
<sequence length="135" mass="14873">MKLHRGRLIDHVHIRATDFPASARFYRALLDVVGIEAQVTDDHLAADELWIDHGEQGSRIHLAFQAVDREMVDAGHKAGLAAGGRDNGAPGERDYHPGYYAAFLLDPDGNNIEFVYHGPFRKSADSVEISAPDPD</sequence>
<dbReference type="EMBL" id="JAHGAW010000005">
    <property type="protein sequence ID" value="MBT2187006.1"/>
    <property type="molecule type" value="Genomic_DNA"/>
</dbReference>
<dbReference type="InterPro" id="IPR029068">
    <property type="entry name" value="Glyas_Bleomycin-R_OHBP_Dase"/>
</dbReference>
<evidence type="ECO:0000259" key="1">
    <source>
        <dbReference type="PROSITE" id="PS51819"/>
    </source>
</evidence>
<accession>A0A9X1IQZ7</accession>
<evidence type="ECO:0000313" key="2">
    <source>
        <dbReference type="EMBL" id="MBT2187006.1"/>
    </source>
</evidence>
<comment type="caution">
    <text evidence="2">The sequence shown here is derived from an EMBL/GenBank/DDBJ whole genome shotgun (WGS) entry which is preliminary data.</text>
</comment>
<evidence type="ECO:0000313" key="3">
    <source>
        <dbReference type="Proteomes" id="UP001138757"/>
    </source>
</evidence>
<dbReference type="Proteomes" id="UP001138757">
    <property type="component" value="Unassembled WGS sequence"/>
</dbReference>
<dbReference type="Gene3D" id="3.10.180.10">
    <property type="entry name" value="2,3-Dihydroxybiphenyl 1,2-Dioxygenase, domain 1"/>
    <property type="match status" value="1"/>
</dbReference>
<dbReference type="PANTHER" id="PTHR35006:SF2">
    <property type="entry name" value="GLYOXALASE FAMILY PROTEIN (AFU_ORTHOLOGUE AFUA_5G14830)"/>
    <property type="match status" value="1"/>
</dbReference>
<organism evidence="2 3">
    <name type="scientific">Sphingobium nicotianae</name>
    <dbReference type="NCBI Taxonomy" id="2782607"/>
    <lineage>
        <taxon>Bacteria</taxon>
        <taxon>Pseudomonadati</taxon>
        <taxon>Pseudomonadota</taxon>
        <taxon>Alphaproteobacteria</taxon>
        <taxon>Sphingomonadales</taxon>
        <taxon>Sphingomonadaceae</taxon>
        <taxon>Sphingobium</taxon>
    </lineage>
</organism>
<dbReference type="AlphaFoldDB" id="A0A9X1IQZ7"/>
<feature type="domain" description="VOC" evidence="1">
    <location>
        <begin position="8"/>
        <end position="117"/>
    </location>
</feature>
<dbReference type="SUPFAM" id="SSF54593">
    <property type="entry name" value="Glyoxalase/Bleomycin resistance protein/Dihydroxybiphenyl dioxygenase"/>
    <property type="match status" value="1"/>
</dbReference>
<dbReference type="PROSITE" id="PS51819">
    <property type="entry name" value="VOC"/>
    <property type="match status" value="1"/>
</dbReference>
<dbReference type="Pfam" id="PF00903">
    <property type="entry name" value="Glyoxalase"/>
    <property type="match status" value="1"/>
</dbReference>
<keyword evidence="3" id="KW-1185">Reference proteome</keyword>
<protein>
    <submittedName>
        <fullName evidence="2">VOC family protein</fullName>
    </submittedName>
</protein>
<dbReference type="InterPro" id="IPR004360">
    <property type="entry name" value="Glyas_Fos-R_dOase_dom"/>
</dbReference>
<dbReference type="CDD" id="cd07262">
    <property type="entry name" value="VOC_like"/>
    <property type="match status" value="1"/>
</dbReference>
<dbReference type="PANTHER" id="PTHR35006">
    <property type="entry name" value="GLYOXALASE FAMILY PROTEIN (AFU_ORTHOLOGUE AFUA_5G14830)"/>
    <property type="match status" value="1"/>
</dbReference>
<proteinExistence type="predicted"/>
<dbReference type="RefSeq" id="WP_214622761.1">
    <property type="nucleotide sequence ID" value="NZ_JAHGAW010000005.1"/>
</dbReference>
<dbReference type="InterPro" id="IPR037523">
    <property type="entry name" value="VOC_core"/>
</dbReference>
<gene>
    <name evidence="2" type="ORF">KK488_08615</name>
</gene>